<evidence type="ECO:0000313" key="3">
    <source>
        <dbReference type="Proteomes" id="UP000316092"/>
    </source>
</evidence>
<gene>
    <name evidence="2" type="ORF">FNU79_04545</name>
</gene>
<feature type="chain" id="PRO_5021823615" description="VCBS repeat-containing protein" evidence="1">
    <location>
        <begin position="21"/>
        <end position="281"/>
    </location>
</feature>
<dbReference type="InterPro" id="IPR028994">
    <property type="entry name" value="Integrin_alpha_N"/>
</dbReference>
<feature type="signal peptide" evidence="1">
    <location>
        <begin position="1"/>
        <end position="20"/>
    </location>
</feature>
<dbReference type="AlphaFoldDB" id="A0A553V3Z0"/>
<evidence type="ECO:0008006" key="4">
    <source>
        <dbReference type="Google" id="ProtNLM"/>
    </source>
</evidence>
<sequence length="281" mass="29684">MTVRCVVWLAALSLLPVAHAAAKGTAPVLVTFAGDDAASLLGVWDTQRWLSPLQAVPKVKADTGYRVQGLAGPSVDAVGGSPVSYDGPCSDFFTVNLAPKRIAKQTLIATRADLEARPRSVTVLPTSGSAYLSVIKAELQKRGLNTPQLKLQQVIRADLDGDGKDEVILGASFFKGSNAARPVPSPNAAAGDYSLLLLRSVVSGKVKTTVLREDAVLKASSDIDAPRLNLRYSLEGVADLNGDGTMEIITSESYYEGFTLSAWTWTPAQGLRKVLETGCGV</sequence>
<dbReference type="Gene3D" id="2.130.10.130">
    <property type="entry name" value="Integrin alpha, N-terminal"/>
    <property type="match status" value="1"/>
</dbReference>
<dbReference type="OrthoDB" id="9814379at2"/>
<keyword evidence="1" id="KW-0732">Signal</keyword>
<dbReference type="SUPFAM" id="SSF69318">
    <property type="entry name" value="Integrin alpha N-terminal domain"/>
    <property type="match status" value="1"/>
</dbReference>
<evidence type="ECO:0000256" key="1">
    <source>
        <dbReference type="SAM" id="SignalP"/>
    </source>
</evidence>
<name>A0A553V3Z0_9DEIO</name>
<dbReference type="Proteomes" id="UP000316092">
    <property type="component" value="Unassembled WGS sequence"/>
</dbReference>
<proteinExistence type="predicted"/>
<keyword evidence="3" id="KW-1185">Reference proteome</keyword>
<reference evidence="2 3" key="1">
    <citation type="submission" date="2019-07" db="EMBL/GenBank/DDBJ databases">
        <title>Deinococcus detaillus sp. nov., isolated from humus soil in Antarctica.</title>
        <authorList>
            <person name="Zhang K."/>
        </authorList>
    </citation>
    <scope>NUCLEOTIDE SEQUENCE [LARGE SCALE GENOMIC DNA]</scope>
    <source>
        <strain evidence="2 3">H1</strain>
    </source>
</reference>
<accession>A0A553V3Z0</accession>
<dbReference type="RefSeq" id="WP_143719717.1">
    <property type="nucleotide sequence ID" value="NZ_VKDB01000003.1"/>
</dbReference>
<organism evidence="2 3">
    <name type="scientific">Deinococcus detaillensis</name>
    <dbReference type="NCBI Taxonomy" id="2592048"/>
    <lineage>
        <taxon>Bacteria</taxon>
        <taxon>Thermotogati</taxon>
        <taxon>Deinococcota</taxon>
        <taxon>Deinococci</taxon>
        <taxon>Deinococcales</taxon>
        <taxon>Deinococcaceae</taxon>
        <taxon>Deinococcus</taxon>
    </lineage>
</organism>
<dbReference type="EMBL" id="VKDB01000003">
    <property type="protein sequence ID" value="TSA87166.1"/>
    <property type="molecule type" value="Genomic_DNA"/>
</dbReference>
<protein>
    <recommendedName>
        <fullName evidence="4">VCBS repeat-containing protein</fullName>
    </recommendedName>
</protein>
<evidence type="ECO:0000313" key="2">
    <source>
        <dbReference type="EMBL" id="TSA87166.1"/>
    </source>
</evidence>
<comment type="caution">
    <text evidence="2">The sequence shown here is derived from an EMBL/GenBank/DDBJ whole genome shotgun (WGS) entry which is preliminary data.</text>
</comment>